<protein>
    <submittedName>
        <fullName evidence="1">Uncharacterized protein</fullName>
    </submittedName>
</protein>
<evidence type="ECO:0000313" key="2">
    <source>
        <dbReference type="Proteomes" id="UP000001072"/>
    </source>
</evidence>
<name>F4RSH0_MELLP</name>
<dbReference type="KEGG" id="mlr:MELLADRAFT_88647"/>
<keyword evidence="2" id="KW-1185">Reference proteome</keyword>
<evidence type="ECO:0000313" key="1">
    <source>
        <dbReference type="EMBL" id="EGG04597.1"/>
    </source>
</evidence>
<dbReference type="EMBL" id="GL883117">
    <property type="protein sequence ID" value="EGG04597.1"/>
    <property type="molecule type" value="Genomic_DNA"/>
</dbReference>
<dbReference type="OrthoDB" id="2503605at2759"/>
<dbReference type="AlphaFoldDB" id="F4RSH0"/>
<dbReference type="RefSeq" id="XP_007412036.1">
    <property type="nucleotide sequence ID" value="XM_007411974.1"/>
</dbReference>
<dbReference type="Proteomes" id="UP000001072">
    <property type="component" value="Unassembled WGS sequence"/>
</dbReference>
<proteinExistence type="predicted"/>
<dbReference type="GeneID" id="18934942"/>
<gene>
    <name evidence="1" type="ORF">MELLADRAFT_88647</name>
</gene>
<dbReference type="VEuPathDB" id="FungiDB:MELLADRAFT_88647"/>
<accession>F4RSH0</accession>
<dbReference type="InParanoid" id="F4RSH0"/>
<reference evidence="2" key="1">
    <citation type="journal article" date="2011" name="Proc. Natl. Acad. Sci. U.S.A.">
        <title>Obligate biotrophy features unraveled by the genomic analysis of rust fungi.</title>
        <authorList>
            <person name="Duplessis S."/>
            <person name="Cuomo C.A."/>
            <person name="Lin Y.-C."/>
            <person name="Aerts A."/>
            <person name="Tisserant E."/>
            <person name="Veneault-Fourrey C."/>
            <person name="Joly D.L."/>
            <person name="Hacquard S."/>
            <person name="Amselem J."/>
            <person name="Cantarel B.L."/>
            <person name="Chiu R."/>
            <person name="Coutinho P.M."/>
            <person name="Feau N."/>
            <person name="Field M."/>
            <person name="Frey P."/>
            <person name="Gelhaye E."/>
            <person name="Goldberg J."/>
            <person name="Grabherr M.G."/>
            <person name="Kodira C.D."/>
            <person name="Kohler A."/>
            <person name="Kuees U."/>
            <person name="Lindquist E.A."/>
            <person name="Lucas S.M."/>
            <person name="Mago R."/>
            <person name="Mauceli E."/>
            <person name="Morin E."/>
            <person name="Murat C."/>
            <person name="Pangilinan J.L."/>
            <person name="Park R."/>
            <person name="Pearson M."/>
            <person name="Quesneville H."/>
            <person name="Rouhier N."/>
            <person name="Sakthikumar S."/>
            <person name="Salamov A.A."/>
            <person name="Schmutz J."/>
            <person name="Selles B."/>
            <person name="Shapiro H."/>
            <person name="Tanguay P."/>
            <person name="Tuskan G.A."/>
            <person name="Henrissat B."/>
            <person name="Van de Peer Y."/>
            <person name="Rouze P."/>
            <person name="Ellis J.G."/>
            <person name="Dodds P.N."/>
            <person name="Schein J.E."/>
            <person name="Zhong S."/>
            <person name="Hamelin R.C."/>
            <person name="Grigoriev I.V."/>
            <person name="Szabo L.J."/>
            <person name="Martin F."/>
        </authorList>
    </citation>
    <scope>NUCLEOTIDE SEQUENCE [LARGE SCALE GENOMIC DNA]</scope>
    <source>
        <strain evidence="2">98AG31 / pathotype 3-4-7</strain>
    </source>
</reference>
<sequence>MAPANRANWDQVADIFGLDSNYRAEALRISSITGDDNRYYALVCLNQKARQESVKNSTRSHLDWTPKATLADELKKMLRLILRDSSIESYTDTLNSSKTIISGSFHRKAMQAIMNQTDSWKAEFLPPDFGTTLDDLFNHDKFIKFLKAKLRHARDDFRAEIMTNIWVPKSKINEPQIEVPDLESLLGLLYRFFDRNESRTPKELKRQVDAKTQARFAYLRIEISIYHDTSLDDRKKNGGLTYWGLIDRKLAELRDKSREHRRAFNAVVLARDQGLFNGKNKWDKIKSDDKLEVPTQEDVLTAIPFLPGNAS</sequence>
<dbReference type="STRING" id="747676.F4RSH0"/>
<dbReference type="HOGENOM" id="CLU_056210_0_0_1"/>
<organism evidence="2">
    <name type="scientific">Melampsora larici-populina (strain 98AG31 / pathotype 3-4-7)</name>
    <name type="common">Poplar leaf rust fungus</name>
    <dbReference type="NCBI Taxonomy" id="747676"/>
    <lineage>
        <taxon>Eukaryota</taxon>
        <taxon>Fungi</taxon>
        <taxon>Dikarya</taxon>
        <taxon>Basidiomycota</taxon>
        <taxon>Pucciniomycotina</taxon>
        <taxon>Pucciniomycetes</taxon>
        <taxon>Pucciniales</taxon>
        <taxon>Melampsoraceae</taxon>
        <taxon>Melampsora</taxon>
    </lineage>
</organism>